<organism evidence="1 2">
    <name type="scientific">Bartonella fuyuanensis</name>
    <dbReference type="NCBI Taxonomy" id="1460968"/>
    <lineage>
        <taxon>Bacteria</taxon>
        <taxon>Pseudomonadati</taxon>
        <taxon>Pseudomonadota</taxon>
        <taxon>Alphaproteobacteria</taxon>
        <taxon>Hyphomicrobiales</taxon>
        <taxon>Bartonellaceae</taxon>
        <taxon>Bartonella</taxon>
    </lineage>
</organism>
<sequence length="60" mass="6976">MNRKKWEAKKNMLEKKLNCLQIDLGGDLCLGVENKPRIMYANGKTQCLGDLIRHCRLFIL</sequence>
<dbReference type="AlphaFoldDB" id="A0A840E0I4"/>
<evidence type="ECO:0000313" key="1">
    <source>
        <dbReference type="EMBL" id="MBB4075728.1"/>
    </source>
</evidence>
<name>A0A840E0I4_9HYPH</name>
<protein>
    <submittedName>
        <fullName evidence="1">Uncharacterized protein</fullName>
    </submittedName>
</protein>
<dbReference type="Proteomes" id="UP000585970">
    <property type="component" value="Unassembled WGS sequence"/>
</dbReference>
<accession>A0A840E0I4</accession>
<evidence type="ECO:0000313" key="2">
    <source>
        <dbReference type="Proteomes" id="UP000585970"/>
    </source>
</evidence>
<comment type="caution">
    <text evidence="1">The sequence shown here is derived from an EMBL/GenBank/DDBJ whole genome shotgun (WGS) entry which is preliminary data.</text>
</comment>
<reference evidence="1 2" key="1">
    <citation type="submission" date="2020-08" db="EMBL/GenBank/DDBJ databases">
        <title>Genomic Encyclopedia of Type Strains, Phase IV (KMG-IV): sequencing the most valuable type-strain genomes for metagenomic binning, comparative biology and taxonomic classification.</title>
        <authorList>
            <person name="Goeker M."/>
        </authorList>
    </citation>
    <scope>NUCLEOTIDE SEQUENCE [LARGE SCALE GENOMIC DNA]</scope>
    <source>
        <strain evidence="1 2">DSM 100694</strain>
    </source>
</reference>
<keyword evidence="2" id="KW-1185">Reference proteome</keyword>
<proteinExistence type="predicted"/>
<gene>
    <name evidence="1" type="ORF">GGR08_000009</name>
</gene>
<dbReference type="EMBL" id="JACIFE010000001">
    <property type="protein sequence ID" value="MBB4075728.1"/>
    <property type="molecule type" value="Genomic_DNA"/>
</dbReference>